<reference evidence="4" key="1">
    <citation type="journal article" date="2020" name="Stud. Mycol.">
        <title>101 Dothideomycetes genomes: a test case for predicting lifestyles and emergence of pathogens.</title>
        <authorList>
            <person name="Haridas S."/>
            <person name="Albert R."/>
            <person name="Binder M."/>
            <person name="Bloem J."/>
            <person name="Labutti K."/>
            <person name="Salamov A."/>
            <person name="Andreopoulos B."/>
            <person name="Baker S."/>
            <person name="Barry K."/>
            <person name="Bills G."/>
            <person name="Bluhm B."/>
            <person name="Cannon C."/>
            <person name="Castanera R."/>
            <person name="Culley D."/>
            <person name="Daum C."/>
            <person name="Ezra D."/>
            <person name="Gonzalez J."/>
            <person name="Henrissat B."/>
            <person name="Kuo A."/>
            <person name="Liang C."/>
            <person name="Lipzen A."/>
            <person name="Lutzoni F."/>
            <person name="Magnuson J."/>
            <person name="Mondo S."/>
            <person name="Nolan M."/>
            <person name="Ohm R."/>
            <person name="Pangilinan J."/>
            <person name="Park H.-J."/>
            <person name="Ramirez L."/>
            <person name="Alfaro M."/>
            <person name="Sun H."/>
            <person name="Tritt A."/>
            <person name="Yoshinaga Y."/>
            <person name="Zwiers L.-H."/>
            <person name="Turgeon B."/>
            <person name="Goodwin S."/>
            <person name="Spatafora J."/>
            <person name="Crous P."/>
            <person name="Grigoriev I."/>
        </authorList>
    </citation>
    <scope>NUCLEOTIDE SEQUENCE</scope>
    <source>
        <strain evidence="4">CBS 122368</strain>
    </source>
</reference>
<proteinExistence type="predicted"/>
<feature type="signal peptide" evidence="2">
    <location>
        <begin position="1"/>
        <end position="18"/>
    </location>
</feature>
<evidence type="ECO:0000256" key="1">
    <source>
        <dbReference type="PROSITE-ProRule" id="PRU10141"/>
    </source>
</evidence>
<protein>
    <submittedName>
        <fullName evidence="4">Kinase-like protein</fullName>
    </submittedName>
</protein>
<dbReference type="SUPFAM" id="SSF56112">
    <property type="entry name" value="Protein kinase-like (PK-like)"/>
    <property type="match status" value="1"/>
</dbReference>
<organism evidence="4 5">
    <name type="scientific">Trematosphaeria pertusa</name>
    <dbReference type="NCBI Taxonomy" id="390896"/>
    <lineage>
        <taxon>Eukaryota</taxon>
        <taxon>Fungi</taxon>
        <taxon>Dikarya</taxon>
        <taxon>Ascomycota</taxon>
        <taxon>Pezizomycotina</taxon>
        <taxon>Dothideomycetes</taxon>
        <taxon>Pleosporomycetidae</taxon>
        <taxon>Pleosporales</taxon>
        <taxon>Massarineae</taxon>
        <taxon>Trematosphaeriaceae</taxon>
        <taxon>Trematosphaeria</taxon>
    </lineage>
</organism>
<sequence length="363" mass="40641">MHLLKTLLATAVVQQTVAIPINPEPSLLLRSFSLIERGDPPPQCADDAATEEQGCFTLQDASNKDVRFALAPGQSFDQGIGQGHFSKVAHCVLKDGQDIAVKRFLRAPENYREVNEKSFQFLKELEGNEHIVKAFARGIVQGKVALAMELAPDGDAESRKMQGEFKGKENEKKMKDVGNQILDALAHMHSKGIAHLDIQEGNVVFIKDTAKVIDFDYALKDTKYRNSVPGGDGGDAAPEAFRGDDSSDSEELELTWEWALNRQIDVYANDVWTTAMMFIRMTTGQGFPEPGHFPNSGSERMVEIVVTDDANKRVEEIKKEWPDFSQEFAELLGDILCEQDRRMSMREFKEGFQDVTIYKCSEE</sequence>
<dbReference type="Pfam" id="PF00069">
    <property type="entry name" value="Pkinase"/>
    <property type="match status" value="1"/>
</dbReference>
<name>A0A6A6IGA7_9PLEO</name>
<dbReference type="GO" id="GO:0005737">
    <property type="term" value="C:cytoplasm"/>
    <property type="evidence" value="ECO:0007669"/>
    <property type="project" value="TreeGrafter"/>
</dbReference>
<dbReference type="OrthoDB" id="1668230at2759"/>
<dbReference type="InterPro" id="IPR011009">
    <property type="entry name" value="Kinase-like_dom_sf"/>
</dbReference>
<dbReference type="AlphaFoldDB" id="A0A6A6IGA7"/>
<keyword evidence="5" id="KW-1185">Reference proteome</keyword>
<evidence type="ECO:0000313" key="5">
    <source>
        <dbReference type="Proteomes" id="UP000800094"/>
    </source>
</evidence>
<evidence type="ECO:0000259" key="3">
    <source>
        <dbReference type="PROSITE" id="PS50011"/>
    </source>
</evidence>
<dbReference type="PROSITE" id="PS50011">
    <property type="entry name" value="PROTEIN_KINASE_DOM"/>
    <property type="match status" value="1"/>
</dbReference>
<dbReference type="GO" id="GO:0005524">
    <property type="term" value="F:ATP binding"/>
    <property type="evidence" value="ECO:0007669"/>
    <property type="project" value="UniProtKB-UniRule"/>
</dbReference>
<dbReference type="Proteomes" id="UP000800094">
    <property type="component" value="Unassembled WGS sequence"/>
</dbReference>
<feature type="domain" description="Protein kinase" evidence="3">
    <location>
        <begin position="74"/>
        <end position="357"/>
    </location>
</feature>
<dbReference type="RefSeq" id="XP_033683567.1">
    <property type="nucleotide sequence ID" value="XM_033826898.1"/>
</dbReference>
<gene>
    <name evidence="4" type="ORF">BU26DRAFT_506254</name>
</gene>
<dbReference type="PANTHER" id="PTHR44167:SF24">
    <property type="entry name" value="SERINE_THREONINE-PROTEIN KINASE CHK2"/>
    <property type="match status" value="1"/>
</dbReference>
<dbReference type="Gene3D" id="1.10.510.10">
    <property type="entry name" value="Transferase(Phosphotransferase) domain 1"/>
    <property type="match status" value="1"/>
</dbReference>
<dbReference type="GO" id="GO:0004674">
    <property type="term" value="F:protein serine/threonine kinase activity"/>
    <property type="evidence" value="ECO:0007669"/>
    <property type="project" value="TreeGrafter"/>
</dbReference>
<evidence type="ECO:0000313" key="4">
    <source>
        <dbReference type="EMBL" id="KAF2248563.1"/>
    </source>
</evidence>
<feature type="chain" id="PRO_5025648574" evidence="2">
    <location>
        <begin position="19"/>
        <end position="363"/>
    </location>
</feature>
<dbReference type="EMBL" id="ML987196">
    <property type="protein sequence ID" value="KAF2248563.1"/>
    <property type="molecule type" value="Genomic_DNA"/>
</dbReference>
<dbReference type="PANTHER" id="PTHR44167">
    <property type="entry name" value="OVARIAN-SPECIFIC SERINE/THREONINE-PROTEIN KINASE LOK-RELATED"/>
    <property type="match status" value="1"/>
</dbReference>
<dbReference type="PROSITE" id="PS00107">
    <property type="entry name" value="PROTEIN_KINASE_ATP"/>
    <property type="match status" value="1"/>
</dbReference>
<evidence type="ECO:0000256" key="2">
    <source>
        <dbReference type="SAM" id="SignalP"/>
    </source>
</evidence>
<keyword evidence="2" id="KW-0732">Signal</keyword>
<feature type="binding site" evidence="1">
    <location>
        <position position="102"/>
    </location>
    <ligand>
        <name>ATP</name>
        <dbReference type="ChEBI" id="CHEBI:30616"/>
    </ligand>
</feature>
<dbReference type="GO" id="GO:0044773">
    <property type="term" value="P:mitotic DNA damage checkpoint signaling"/>
    <property type="evidence" value="ECO:0007669"/>
    <property type="project" value="TreeGrafter"/>
</dbReference>
<keyword evidence="4" id="KW-0418">Kinase</keyword>
<dbReference type="InterPro" id="IPR017441">
    <property type="entry name" value="Protein_kinase_ATP_BS"/>
</dbReference>
<dbReference type="Gene3D" id="3.30.200.20">
    <property type="entry name" value="Phosphorylase Kinase, domain 1"/>
    <property type="match status" value="1"/>
</dbReference>
<dbReference type="InterPro" id="IPR000719">
    <property type="entry name" value="Prot_kinase_dom"/>
</dbReference>
<accession>A0A6A6IGA7</accession>
<dbReference type="GO" id="GO:0005634">
    <property type="term" value="C:nucleus"/>
    <property type="evidence" value="ECO:0007669"/>
    <property type="project" value="TreeGrafter"/>
</dbReference>
<keyword evidence="1" id="KW-0067">ATP-binding</keyword>
<keyword evidence="1" id="KW-0547">Nucleotide-binding</keyword>
<dbReference type="GeneID" id="54580228"/>
<keyword evidence="4" id="KW-0808">Transferase</keyword>